<comment type="similarity">
    <text evidence="1 6">Belongs to the HIBADH-related family.</text>
</comment>
<dbReference type="InterPro" id="IPR013328">
    <property type="entry name" value="6PGD_dom2"/>
</dbReference>
<dbReference type="Gene3D" id="3.40.50.720">
    <property type="entry name" value="NAD(P)-binding Rossmann-like Domain"/>
    <property type="match status" value="1"/>
</dbReference>
<reference evidence="9 10" key="1">
    <citation type="submission" date="2019-06" db="EMBL/GenBank/DDBJ databases">
        <title>Sequencing the genomes of 1000 actinobacteria strains.</title>
        <authorList>
            <person name="Klenk H.-P."/>
        </authorList>
    </citation>
    <scope>NUCLEOTIDE SEQUENCE [LARGE SCALE GENOMIC DNA]</scope>
    <source>
        <strain evidence="9 10">DSM 24617</strain>
    </source>
</reference>
<dbReference type="SUPFAM" id="SSF48179">
    <property type="entry name" value="6-phosphogluconate dehydrogenase C-terminal domain-like"/>
    <property type="match status" value="1"/>
</dbReference>
<dbReference type="UniPathway" id="UPA00362"/>
<evidence type="ECO:0000313" key="9">
    <source>
        <dbReference type="EMBL" id="TQL32134.1"/>
    </source>
</evidence>
<dbReference type="GO" id="GO:0050661">
    <property type="term" value="F:NADP binding"/>
    <property type="evidence" value="ECO:0007669"/>
    <property type="project" value="InterPro"/>
</dbReference>
<protein>
    <recommendedName>
        <fullName evidence="6">3-hydroxyisobutyrate dehydrogenase</fullName>
        <shortName evidence="6">HIBADH</shortName>
        <ecNumber evidence="6">1.1.1.31</ecNumber>
    </recommendedName>
</protein>
<comment type="caution">
    <text evidence="9">The sequence shown here is derived from an EMBL/GenBank/DDBJ whole genome shotgun (WGS) entry which is preliminary data.</text>
</comment>
<dbReference type="PANTHER" id="PTHR22981:SF7">
    <property type="entry name" value="3-HYDROXYISOBUTYRATE DEHYDROGENASE, MITOCHONDRIAL"/>
    <property type="match status" value="1"/>
</dbReference>
<evidence type="ECO:0000259" key="7">
    <source>
        <dbReference type="Pfam" id="PF03446"/>
    </source>
</evidence>
<dbReference type="EC" id="1.1.1.31" evidence="6"/>
<name>A0A542X8K4_9MICO</name>
<dbReference type="Pfam" id="PF03446">
    <property type="entry name" value="NAD_binding_2"/>
    <property type="match status" value="1"/>
</dbReference>
<dbReference type="GO" id="GO:0051287">
    <property type="term" value="F:NAD binding"/>
    <property type="evidence" value="ECO:0007669"/>
    <property type="project" value="InterPro"/>
</dbReference>
<dbReference type="Proteomes" id="UP000318336">
    <property type="component" value="Unassembled WGS sequence"/>
</dbReference>
<evidence type="ECO:0000256" key="1">
    <source>
        <dbReference type="ARBA" id="ARBA00009080"/>
    </source>
</evidence>
<dbReference type="EMBL" id="VFOK01000001">
    <property type="protein sequence ID" value="TQL32134.1"/>
    <property type="molecule type" value="Genomic_DNA"/>
</dbReference>
<evidence type="ECO:0000256" key="2">
    <source>
        <dbReference type="ARBA" id="ARBA00022456"/>
    </source>
</evidence>
<feature type="domain" description="3-hydroxyisobutyrate dehydrogenase-like NAD-binding" evidence="8">
    <location>
        <begin position="169"/>
        <end position="293"/>
    </location>
</feature>
<comment type="catalytic activity">
    <reaction evidence="6">
        <text>3-hydroxy-2-methylpropanoate + NAD(+) = 2-methyl-3-oxopropanoate + NADH + H(+)</text>
        <dbReference type="Rhea" id="RHEA:17681"/>
        <dbReference type="ChEBI" id="CHEBI:11805"/>
        <dbReference type="ChEBI" id="CHEBI:15378"/>
        <dbReference type="ChEBI" id="CHEBI:57540"/>
        <dbReference type="ChEBI" id="CHEBI:57700"/>
        <dbReference type="ChEBI" id="CHEBI:57945"/>
        <dbReference type="EC" id="1.1.1.31"/>
    </reaction>
</comment>
<dbReference type="AlphaFoldDB" id="A0A542X8K4"/>
<dbReference type="GO" id="GO:0008442">
    <property type="term" value="F:3-hydroxyisobutyrate dehydrogenase activity"/>
    <property type="evidence" value="ECO:0007669"/>
    <property type="project" value="UniProtKB-EC"/>
</dbReference>
<evidence type="ECO:0000256" key="6">
    <source>
        <dbReference type="RuleBase" id="RU910714"/>
    </source>
</evidence>
<gene>
    <name evidence="9" type="ORF">FB554_0249</name>
</gene>
<proteinExistence type="inferred from homology"/>
<keyword evidence="2 6" id="KW-0101">Branched-chain amino acid catabolism</keyword>
<feature type="domain" description="6-phosphogluconate dehydrogenase NADP-binding" evidence="7">
    <location>
        <begin position="3"/>
        <end position="162"/>
    </location>
</feature>
<keyword evidence="10" id="KW-1185">Reference proteome</keyword>
<feature type="active site" evidence="5">
    <location>
        <position position="174"/>
    </location>
</feature>
<evidence type="ECO:0000256" key="3">
    <source>
        <dbReference type="ARBA" id="ARBA00023002"/>
    </source>
</evidence>
<dbReference type="InterPro" id="IPR011548">
    <property type="entry name" value="HIBADH"/>
</dbReference>
<sequence>MANIAFIGLGNMGGPMSANLVRAGHQVRGFDLSPAAVEAAAQLGVTPASSPAEAVEGAEAVVTMLPKGEHAAAAYLGTEGAPGVIDLVAPGTLLIDSSTIDVETSARLHEAAAAKGLPFVDAPVSGGMSGAQAGTLTFMVGGQPDAVAAATPLLEPMAGNVIPTGGPTTGEAAKICNNMMLFISMMAAQEGAVLARRLGLDAKVFHDIARVSSGESWAMRTWYPVPGITDTAGSNNGFAATFSADLAAKDAGLALAGAASVGLSLPAAELVAGQLRRALEEGEGDKDCTIIIRQIDPEAPGLPARPEEQA</sequence>
<dbReference type="NCBIfam" id="TIGR01692">
    <property type="entry name" value="HIBADH"/>
    <property type="match status" value="1"/>
</dbReference>
<dbReference type="PIRSF" id="PIRSF000103">
    <property type="entry name" value="HIBADH"/>
    <property type="match status" value="1"/>
</dbReference>
<dbReference type="PANTHER" id="PTHR22981">
    <property type="entry name" value="3-HYDROXYISOBUTYRATE DEHYDROGENASE-RELATED"/>
    <property type="match status" value="1"/>
</dbReference>
<dbReference type="InterPro" id="IPR008927">
    <property type="entry name" value="6-PGluconate_DH-like_C_sf"/>
</dbReference>
<evidence type="ECO:0000259" key="8">
    <source>
        <dbReference type="Pfam" id="PF14833"/>
    </source>
</evidence>
<dbReference type="SUPFAM" id="SSF51735">
    <property type="entry name" value="NAD(P)-binding Rossmann-fold domains"/>
    <property type="match status" value="1"/>
</dbReference>
<evidence type="ECO:0000313" key="10">
    <source>
        <dbReference type="Proteomes" id="UP000318336"/>
    </source>
</evidence>
<dbReference type="GO" id="GO:0006574">
    <property type="term" value="P:L-valine catabolic process"/>
    <property type="evidence" value="ECO:0007669"/>
    <property type="project" value="UniProtKB-UniPathway"/>
</dbReference>
<evidence type="ECO:0000256" key="5">
    <source>
        <dbReference type="PIRSR" id="PIRSR000103-1"/>
    </source>
</evidence>
<dbReference type="InterPro" id="IPR006115">
    <property type="entry name" value="6PGDH_NADP-bd"/>
</dbReference>
<keyword evidence="4 6" id="KW-0520">NAD</keyword>
<dbReference type="InterPro" id="IPR002204">
    <property type="entry name" value="3-OH-isobutyrate_DH-rel_CS"/>
</dbReference>
<dbReference type="InterPro" id="IPR029154">
    <property type="entry name" value="HIBADH-like_NADP-bd"/>
</dbReference>
<evidence type="ECO:0000256" key="4">
    <source>
        <dbReference type="ARBA" id="ARBA00023027"/>
    </source>
</evidence>
<organism evidence="9 10">
    <name type="scientific">Barrientosiimonas humi</name>
    <dbReference type="NCBI Taxonomy" id="999931"/>
    <lineage>
        <taxon>Bacteria</taxon>
        <taxon>Bacillati</taxon>
        <taxon>Actinomycetota</taxon>
        <taxon>Actinomycetes</taxon>
        <taxon>Micrococcales</taxon>
        <taxon>Dermacoccaceae</taxon>
        <taxon>Barrientosiimonas</taxon>
    </lineage>
</organism>
<accession>A0A542X8K4</accession>
<dbReference type="RefSeq" id="WP_142004272.1">
    <property type="nucleotide sequence ID" value="NZ_CAJTBP010000001.1"/>
</dbReference>
<comment type="pathway">
    <text evidence="6">Amino-acid degradation; L-valine degradation.</text>
</comment>
<dbReference type="Gene3D" id="1.10.1040.10">
    <property type="entry name" value="N-(1-d-carboxylethyl)-l-norvaline Dehydrogenase, domain 2"/>
    <property type="match status" value="1"/>
</dbReference>
<dbReference type="InterPro" id="IPR036291">
    <property type="entry name" value="NAD(P)-bd_dom_sf"/>
</dbReference>
<dbReference type="Pfam" id="PF14833">
    <property type="entry name" value="NAD_binding_11"/>
    <property type="match status" value="1"/>
</dbReference>
<keyword evidence="3 6" id="KW-0560">Oxidoreductase</keyword>
<dbReference type="InterPro" id="IPR015815">
    <property type="entry name" value="HIBADH-related"/>
</dbReference>
<dbReference type="OrthoDB" id="3185659at2"/>
<dbReference type="PROSITE" id="PS00895">
    <property type="entry name" value="3_HYDROXYISOBUT_DH"/>
    <property type="match status" value="1"/>
</dbReference>